<protein>
    <submittedName>
        <fullName evidence="3">RGSL protein</fullName>
    </submittedName>
</protein>
<dbReference type="PANTHER" id="PTHR47079">
    <property type="entry name" value="REGULATOR OF G-PROTEIN SIGNALING PROTEIN-LIKE"/>
    <property type="match status" value="1"/>
</dbReference>
<dbReference type="PANTHER" id="PTHR47079:SF1">
    <property type="entry name" value="REGULATOR OF G-PROTEIN SIGNALING PROTEIN-LIKE"/>
    <property type="match status" value="1"/>
</dbReference>
<dbReference type="EMBL" id="VXBP01002733">
    <property type="protein sequence ID" value="NXN94453.1"/>
    <property type="molecule type" value="Genomic_DNA"/>
</dbReference>
<dbReference type="InterPro" id="IPR016137">
    <property type="entry name" value="RGS"/>
</dbReference>
<evidence type="ECO:0000313" key="4">
    <source>
        <dbReference type="Proteomes" id="UP000565785"/>
    </source>
</evidence>
<dbReference type="AlphaFoldDB" id="A0A7L1N6J0"/>
<evidence type="ECO:0000313" key="3">
    <source>
        <dbReference type="EMBL" id="NXN94453.1"/>
    </source>
</evidence>
<feature type="region of interest" description="Disordered" evidence="1">
    <location>
        <begin position="605"/>
        <end position="675"/>
    </location>
</feature>
<dbReference type="InterPro" id="IPR036305">
    <property type="entry name" value="RGS_sf"/>
</dbReference>
<dbReference type="SUPFAM" id="SSF48097">
    <property type="entry name" value="Regulator of G-protein signaling, RGS"/>
    <property type="match status" value="2"/>
</dbReference>
<accession>A0A7L1N6J0</accession>
<dbReference type="InterPro" id="IPR053282">
    <property type="entry name" value="RGS_domain-containing"/>
</dbReference>
<organism evidence="3 4">
    <name type="scientific">Rhinopomastus cyanomelas</name>
    <name type="common">Common scimitarbill</name>
    <dbReference type="NCBI Taxonomy" id="113115"/>
    <lineage>
        <taxon>Eukaryota</taxon>
        <taxon>Metazoa</taxon>
        <taxon>Chordata</taxon>
        <taxon>Craniata</taxon>
        <taxon>Vertebrata</taxon>
        <taxon>Euteleostomi</taxon>
        <taxon>Archelosauria</taxon>
        <taxon>Archosauria</taxon>
        <taxon>Dinosauria</taxon>
        <taxon>Saurischia</taxon>
        <taxon>Theropoda</taxon>
        <taxon>Coelurosauria</taxon>
        <taxon>Aves</taxon>
        <taxon>Neognathae</taxon>
        <taxon>Neoaves</taxon>
        <taxon>Telluraves</taxon>
        <taxon>Coraciimorphae</taxon>
        <taxon>Bucerotiformes</taxon>
        <taxon>Rhinopomastidae</taxon>
        <taxon>Rhinopomastus</taxon>
    </lineage>
</organism>
<evidence type="ECO:0000259" key="2">
    <source>
        <dbReference type="PROSITE" id="PS50132"/>
    </source>
</evidence>
<reference evidence="3 4" key="1">
    <citation type="submission" date="2019-09" db="EMBL/GenBank/DDBJ databases">
        <title>Bird 10,000 Genomes (B10K) Project - Family phase.</title>
        <authorList>
            <person name="Zhang G."/>
        </authorList>
    </citation>
    <scope>NUCLEOTIDE SEQUENCE [LARGE SCALE GENOMIC DNA]</scope>
    <source>
        <strain evidence="3">B10K-DU-002-35</strain>
        <tissue evidence="3">Muscle</tissue>
    </source>
</reference>
<dbReference type="OrthoDB" id="9644022at2759"/>
<dbReference type="PROSITE" id="PS50132">
    <property type="entry name" value="RGS"/>
    <property type="match status" value="1"/>
</dbReference>
<keyword evidence="4" id="KW-1185">Reference proteome</keyword>
<feature type="non-terminal residue" evidence="3">
    <location>
        <position position="859"/>
    </location>
</feature>
<feature type="domain" description="RGS" evidence="2">
    <location>
        <begin position="678"/>
        <end position="742"/>
    </location>
</feature>
<dbReference type="Pfam" id="PF00615">
    <property type="entry name" value="RGS"/>
    <property type="match status" value="1"/>
</dbReference>
<sequence length="859" mass="98529">WLLPPAATIASTDMRLLLRDDVFVDFFNTFLNLPIFGQTPIYISSTGQWDLWPELPSHLDPSPLAFLAWLEEHRLPHFCKSSLCLYLILCQKLLGFIQSGEAAKLLNWQSADLWLLEKCISGSQGMWLFQSFVQGTAGEELISFWITTERLLGLDESEPKQRHLYLSLLHRLKVTHLREGSSVITLCRTIIGSLPSSGHTQHVSTRREILSKMQKRVLCVIQSYWLPKFFIHCKVSMEKEKPCWPLLQEYQERLLRAGPQEPSSASEDQVAMHLKRSRGSSGPYSSKKAKVDIWIAVKEARDTQEMKTPSFYMQPGPAGSMKESHLGRDEFRVILWQPEYPAGAAVGGKGGTISLQRPSHKAEQALQLEDLHGKKVPSNMCSSACLAQLPSLTKLGKTLSFLPWALSAESCAGQPFRGFLRHQDRSLETRLLDLWHDLEEFLPAALDPSMKDSFFLRLLIGEKICETHLEERTIQQLPLETTTLRCLRSHLMRGEFSTCIFRVQKEICKMLCCAYEDFLADEDKTFLQFMSPQSDVPRPKVPGPAVGKDKGFALFQRFNESLKLSKGLHSRRNSKRLSSKHWQLVAIRALQKGGSIQAKLELLHRADSQKPQKPHVRAAREPSPAEHRQRKEEKLPRLKGQSLATEAEKKQKQAAPVRTCGSSTTAAPLEKPSKRPRHFMKVLQNPAHLQHFMKFLEEHNAEEALHFCMAVEEMAAEPNPKTKSSLINSIVKKYFCREIPAEEILGCHDPIIKEIREAKEVSCSMLLTAQIFVQKAMEKQWFKKYQDLFPQSDTLKHSPQLQKKRRKLTTGKLRWAWDAVRDMVRSFCKFRREMNNDERRIEFENFLRRELENKEDSMA</sequence>
<proteinExistence type="predicted"/>
<comment type="caution">
    <text evidence="3">The sequence shown here is derived from an EMBL/GenBank/DDBJ whole genome shotgun (WGS) entry which is preliminary data.</text>
</comment>
<dbReference type="Gene3D" id="1.10.167.10">
    <property type="entry name" value="Regulator of G-protein Signalling 4, domain 2"/>
    <property type="match status" value="1"/>
</dbReference>
<feature type="non-terminal residue" evidence="3">
    <location>
        <position position="1"/>
    </location>
</feature>
<feature type="compositionally biased region" description="Basic and acidic residues" evidence="1">
    <location>
        <begin position="618"/>
        <end position="636"/>
    </location>
</feature>
<dbReference type="InterPro" id="IPR044926">
    <property type="entry name" value="RGS_subdomain_2"/>
</dbReference>
<name>A0A7L1N6J0_RHICY</name>
<evidence type="ECO:0000256" key="1">
    <source>
        <dbReference type="SAM" id="MobiDB-lite"/>
    </source>
</evidence>
<gene>
    <name evidence="3" type="primary">Rgsl1_0</name>
    <name evidence="3" type="ORF">RHICYA_R13544</name>
</gene>
<dbReference type="Proteomes" id="UP000565785">
    <property type="component" value="Unassembled WGS sequence"/>
</dbReference>